<dbReference type="EC" id="3.6.1.27" evidence="3 17"/>
<evidence type="ECO:0000256" key="15">
    <source>
        <dbReference type="ARBA" id="ARBA00032932"/>
    </source>
</evidence>
<dbReference type="GO" id="GO:0071555">
    <property type="term" value="P:cell wall organization"/>
    <property type="evidence" value="ECO:0007669"/>
    <property type="project" value="UniProtKB-KW"/>
</dbReference>
<evidence type="ECO:0000313" key="19">
    <source>
        <dbReference type="Proteomes" id="UP000054709"/>
    </source>
</evidence>
<feature type="transmembrane region" description="Helical" evidence="17">
    <location>
        <begin position="154"/>
        <end position="173"/>
    </location>
</feature>
<feature type="transmembrane region" description="Helical" evidence="17">
    <location>
        <begin position="193"/>
        <end position="214"/>
    </location>
</feature>
<keyword evidence="7 17" id="KW-0378">Hydrolase</keyword>
<evidence type="ECO:0000256" key="13">
    <source>
        <dbReference type="ARBA" id="ARBA00023316"/>
    </source>
</evidence>
<evidence type="ECO:0000256" key="7">
    <source>
        <dbReference type="ARBA" id="ARBA00022801"/>
    </source>
</evidence>
<dbReference type="PANTHER" id="PTHR30622:SF3">
    <property type="entry name" value="UNDECAPRENYL-DIPHOSPHATASE"/>
    <property type="match status" value="1"/>
</dbReference>
<dbReference type="PANTHER" id="PTHR30622">
    <property type="entry name" value="UNDECAPRENYL-DIPHOSPHATASE"/>
    <property type="match status" value="1"/>
</dbReference>
<dbReference type="NCBIfam" id="TIGR00753">
    <property type="entry name" value="undec_PP_bacA"/>
    <property type="match status" value="1"/>
</dbReference>
<comment type="function">
    <text evidence="17">Catalyzes the dephosphorylation of undecaprenyl diphosphate (UPP). Confers resistance to bacitracin.</text>
</comment>
<evidence type="ECO:0000256" key="1">
    <source>
        <dbReference type="ARBA" id="ARBA00004651"/>
    </source>
</evidence>
<feature type="transmembrane region" description="Helical" evidence="17">
    <location>
        <begin position="226"/>
        <end position="247"/>
    </location>
</feature>
<comment type="similarity">
    <text evidence="2 17">Belongs to the UppP family.</text>
</comment>
<feature type="transmembrane region" description="Helical" evidence="17">
    <location>
        <begin position="253"/>
        <end position="273"/>
    </location>
</feature>
<dbReference type="InterPro" id="IPR003824">
    <property type="entry name" value="UppP"/>
</dbReference>
<evidence type="ECO:0000256" key="2">
    <source>
        <dbReference type="ARBA" id="ARBA00010621"/>
    </source>
</evidence>
<comment type="caution">
    <text evidence="18">The sequence shown here is derived from an EMBL/GenBank/DDBJ whole genome shotgun (WGS) entry which is preliminary data.</text>
</comment>
<organism evidence="18 19">
    <name type="scientific">Paenibacillus etheri</name>
    <dbReference type="NCBI Taxonomy" id="1306852"/>
    <lineage>
        <taxon>Bacteria</taxon>
        <taxon>Bacillati</taxon>
        <taxon>Bacillota</taxon>
        <taxon>Bacilli</taxon>
        <taxon>Bacillales</taxon>
        <taxon>Paenibacillaceae</taxon>
        <taxon>Paenibacillus</taxon>
    </lineage>
</organism>
<evidence type="ECO:0000256" key="3">
    <source>
        <dbReference type="ARBA" id="ARBA00012374"/>
    </source>
</evidence>
<sequence length="275" mass="30233">MDTITAIILAIVEGITEFIPVSSTGHMILTTKLLGFAEQDSIMKTYEIVIQLGAILAIALVYRKRVLNLLGIGRSSSVRGGVMPASRLNLIHVILGIAPALAVAFFARDFIKSLFGASTVLWALVAGGILMIVAEWVNRRKIRITAHELDDLSYGQALAIGLYQIISVLWPGFSRSGSTISGGMLSGVSYKASADFSFLIAIPIMCAASGYELLDSYKNFTSETIGYFVIGFLISFVVAYLVVILFMKWIQKIRLTHFAIYRFILAAVFWLFIMR</sequence>
<evidence type="ECO:0000256" key="17">
    <source>
        <dbReference type="HAMAP-Rule" id="MF_01006"/>
    </source>
</evidence>
<comment type="catalytic activity">
    <reaction evidence="16 17">
        <text>di-trans,octa-cis-undecaprenyl diphosphate + H2O = di-trans,octa-cis-undecaprenyl phosphate + phosphate + H(+)</text>
        <dbReference type="Rhea" id="RHEA:28094"/>
        <dbReference type="ChEBI" id="CHEBI:15377"/>
        <dbReference type="ChEBI" id="CHEBI:15378"/>
        <dbReference type="ChEBI" id="CHEBI:43474"/>
        <dbReference type="ChEBI" id="CHEBI:58405"/>
        <dbReference type="ChEBI" id="CHEBI:60392"/>
        <dbReference type="EC" id="3.6.1.27"/>
    </reaction>
</comment>
<keyword evidence="6 17" id="KW-0812">Transmembrane</keyword>
<evidence type="ECO:0000256" key="6">
    <source>
        <dbReference type="ARBA" id="ARBA00022692"/>
    </source>
</evidence>
<dbReference type="EMBL" id="LCZJ02000026">
    <property type="protein sequence ID" value="KTD85772.1"/>
    <property type="molecule type" value="Genomic_DNA"/>
</dbReference>
<proteinExistence type="inferred from homology"/>
<keyword evidence="19" id="KW-1185">Reference proteome</keyword>
<dbReference type="GO" id="GO:0005886">
    <property type="term" value="C:plasma membrane"/>
    <property type="evidence" value="ECO:0007669"/>
    <property type="project" value="UniProtKB-SubCell"/>
</dbReference>
<evidence type="ECO:0000256" key="14">
    <source>
        <dbReference type="ARBA" id="ARBA00032707"/>
    </source>
</evidence>
<dbReference type="AlphaFoldDB" id="A0A0W1AWR9"/>
<dbReference type="GO" id="GO:0008360">
    <property type="term" value="P:regulation of cell shape"/>
    <property type="evidence" value="ECO:0007669"/>
    <property type="project" value="UniProtKB-KW"/>
</dbReference>
<keyword evidence="9 17" id="KW-0573">Peptidoglycan synthesis</keyword>
<evidence type="ECO:0000256" key="8">
    <source>
        <dbReference type="ARBA" id="ARBA00022960"/>
    </source>
</evidence>
<evidence type="ECO:0000256" key="9">
    <source>
        <dbReference type="ARBA" id="ARBA00022984"/>
    </source>
</evidence>
<comment type="subcellular location">
    <subcellularLocation>
        <location evidence="1 17">Cell membrane</location>
        <topology evidence="1 17">Multi-pass membrane protein</topology>
    </subcellularLocation>
</comment>
<keyword evidence="8 17" id="KW-0133">Cell shape</keyword>
<evidence type="ECO:0000256" key="5">
    <source>
        <dbReference type="ARBA" id="ARBA00022475"/>
    </source>
</evidence>
<name>A0A0W1AWR9_9BACL</name>
<gene>
    <name evidence="17" type="primary">uppP</name>
    <name evidence="18" type="ORF">UQ64_20035</name>
</gene>
<dbReference type="NCBIfam" id="NF001390">
    <property type="entry name" value="PRK00281.1-4"/>
    <property type="match status" value="1"/>
</dbReference>
<comment type="miscellaneous">
    <text evidence="17">Bacitracin is thought to be involved in the inhibition of peptidoglycan synthesis by sequestering undecaprenyl diphosphate, thereby reducing the pool of lipid carrier available.</text>
</comment>
<keyword evidence="11 17" id="KW-0472">Membrane</keyword>
<dbReference type="OrthoDB" id="9808289at2"/>
<dbReference type="RefSeq" id="WP_060624610.1">
    <property type="nucleotide sequence ID" value="NZ_LCZJ02000026.1"/>
</dbReference>
<keyword evidence="13 17" id="KW-0961">Cell wall biogenesis/degradation</keyword>
<dbReference type="GO" id="GO:0050380">
    <property type="term" value="F:undecaprenyl-diphosphatase activity"/>
    <property type="evidence" value="ECO:0007669"/>
    <property type="project" value="UniProtKB-UniRule"/>
</dbReference>
<dbReference type="HAMAP" id="MF_01006">
    <property type="entry name" value="Undec_diphosphatase"/>
    <property type="match status" value="1"/>
</dbReference>
<dbReference type="Proteomes" id="UP000054709">
    <property type="component" value="Unassembled WGS sequence"/>
</dbReference>
<evidence type="ECO:0000256" key="11">
    <source>
        <dbReference type="ARBA" id="ARBA00023136"/>
    </source>
</evidence>
<protein>
    <recommendedName>
        <fullName evidence="4 17">Undecaprenyl-diphosphatase</fullName>
        <ecNumber evidence="3 17">3.6.1.27</ecNumber>
    </recommendedName>
    <alternativeName>
        <fullName evidence="15 17">Bacitracin resistance protein</fullName>
    </alternativeName>
    <alternativeName>
        <fullName evidence="14 17">Undecaprenyl pyrophosphate phosphatase</fullName>
    </alternativeName>
</protein>
<evidence type="ECO:0000256" key="10">
    <source>
        <dbReference type="ARBA" id="ARBA00022989"/>
    </source>
</evidence>
<accession>A0A0W1AWR9</accession>
<dbReference type="GO" id="GO:0046677">
    <property type="term" value="P:response to antibiotic"/>
    <property type="evidence" value="ECO:0007669"/>
    <property type="project" value="UniProtKB-UniRule"/>
</dbReference>
<reference evidence="18 19" key="1">
    <citation type="journal article" date="2015" name="Int. Biodeterior. Biodegradation">
        <title>Physiological and genetic screening methods for the isolation of methyl tert-butyl ether-degrading bacteria for bioremediation purposes.</title>
        <authorList>
            <person name="Guisado I.M."/>
            <person name="Purswani J."/>
            <person name="Gonzalez Lopez J."/>
            <person name="Pozo C."/>
        </authorList>
    </citation>
    <scope>NUCLEOTIDE SEQUENCE [LARGE SCALE GENOMIC DNA]</scope>
    <source>
        <strain evidence="18 19">SH7</strain>
    </source>
</reference>
<feature type="transmembrane region" description="Helical" evidence="17">
    <location>
        <begin position="48"/>
        <end position="67"/>
    </location>
</feature>
<dbReference type="GO" id="GO:0009252">
    <property type="term" value="P:peptidoglycan biosynthetic process"/>
    <property type="evidence" value="ECO:0007669"/>
    <property type="project" value="UniProtKB-KW"/>
</dbReference>
<evidence type="ECO:0000256" key="12">
    <source>
        <dbReference type="ARBA" id="ARBA00023251"/>
    </source>
</evidence>
<keyword evidence="10 17" id="KW-1133">Transmembrane helix</keyword>
<evidence type="ECO:0000256" key="4">
    <source>
        <dbReference type="ARBA" id="ARBA00021581"/>
    </source>
</evidence>
<evidence type="ECO:0000313" key="18">
    <source>
        <dbReference type="EMBL" id="KTD85772.1"/>
    </source>
</evidence>
<feature type="transmembrane region" description="Helical" evidence="17">
    <location>
        <begin position="113"/>
        <end position="133"/>
    </location>
</feature>
<evidence type="ECO:0000256" key="16">
    <source>
        <dbReference type="ARBA" id="ARBA00047594"/>
    </source>
</evidence>
<keyword evidence="5 17" id="KW-1003">Cell membrane</keyword>
<dbReference type="Pfam" id="PF02673">
    <property type="entry name" value="BacA"/>
    <property type="match status" value="1"/>
</dbReference>
<feature type="transmembrane region" description="Helical" evidence="17">
    <location>
        <begin position="88"/>
        <end position="107"/>
    </location>
</feature>
<keyword evidence="12 17" id="KW-0046">Antibiotic resistance</keyword>